<feature type="non-terminal residue" evidence="1">
    <location>
        <position position="79"/>
    </location>
</feature>
<gene>
    <name evidence="1" type="ORF">BGZ65_012274</name>
</gene>
<dbReference type="AlphaFoldDB" id="A0A9P6ITF0"/>
<sequence length="79" mass="8949">LVILSSQHHEPQKSRTPPLDEKVEKNIRDLRITLLRRGQPNRPFKIARLTSGSATETQFTINLAGDCGEPVEFETTVEH</sequence>
<accession>A0A9P6ITF0</accession>
<evidence type="ECO:0000313" key="2">
    <source>
        <dbReference type="Proteomes" id="UP000749646"/>
    </source>
</evidence>
<reference evidence="1" key="1">
    <citation type="journal article" date="2020" name="Fungal Divers.">
        <title>Resolving the Mortierellaceae phylogeny through synthesis of multi-gene phylogenetics and phylogenomics.</title>
        <authorList>
            <person name="Vandepol N."/>
            <person name="Liber J."/>
            <person name="Desiro A."/>
            <person name="Na H."/>
            <person name="Kennedy M."/>
            <person name="Barry K."/>
            <person name="Grigoriev I.V."/>
            <person name="Miller A.N."/>
            <person name="O'Donnell K."/>
            <person name="Stajich J.E."/>
            <person name="Bonito G."/>
        </authorList>
    </citation>
    <scope>NUCLEOTIDE SEQUENCE</scope>
    <source>
        <strain evidence="1">MES-2147</strain>
    </source>
</reference>
<dbReference type="Gene3D" id="2.170.260.10">
    <property type="entry name" value="paz domain"/>
    <property type="match status" value="1"/>
</dbReference>
<organism evidence="1 2">
    <name type="scientific">Modicella reniformis</name>
    <dbReference type="NCBI Taxonomy" id="1440133"/>
    <lineage>
        <taxon>Eukaryota</taxon>
        <taxon>Fungi</taxon>
        <taxon>Fungi incertae sedis</taxon>
        <taxon>Mucoromycota</taxon>
        <taxon>Mortierellomycotina</taxon>
        <taxon>Mortierellomycetes</taxon>
        <taxon>Mortierellales</taxon>
        <taxon>Mortierellaceae</taxon>
        <taxon>Modicella</taxon>
    </lineage>
</organism>
<keyword evidence="2" id="KW-1185">Reference proteome</keyword>
<protein>
    <submittedName>
        <fullName evidence="1">Uncharacterized protein</fullName>
    </submittedName>
</protein>
<dbReference type="Proteomes" id="UP000749646">
    <property type="component" value="Unassembled WGS sequence"/>
</dbReference>
<dbReference type="SUPFAM" id="SSF101690">
    <property type="entry name" value="PAZ domain"/>
    <property type="match status" value="1"/>
</dbReference>
<comment type="caution">
    <text evidence="1">The sequence shown here is derived from an EMBL/GenBank/DDBJ whole genome shotgun (WGS) entry which is preliminary data.</text>
</comment>
<proteinExistence type="predicted"/>
<name>A0A9P6ITF0_9FUNG</name>
<dbReference type="OrthoDB" id="10252740at2759"/>
<dbReference type="InterPro" id="IPR036085">
    <property type="entry name" value="PAZ_dom_sf"/>
</dbReference>
<dbReference type="EMBL" id="JAAAHW010008447">
    <property type="protein sequence ID" value="KAF9944302.1"/>
    <property type="molecule type" value="Genomic_DNA"/>
</dbReference>
<evidence type="ECO:0000313" key="1">
    <source>
        <dbReference type="EMBL" id="KAF9944302.1"/>
    </source>
</evidence>